<name>A0A1D3TPN5_9FIRM</name>
<accession>A0A1D3TPN5</accession>
<protein>
    <submittedName>
        <fullName evidence="3">Recombinase</fullName>
    </submittedName>
</protein>
<reference evidence="3 4" key="1">
    <citation type="submission" date="2016-09" db="EMBL/GenBank/DDBJ databases">
        <authorList>
            <person name="Capua I."/>
            <person name="De Benedictis P."/>
            <person name="Joannis T."/>
            <person name="Lombin L.H."/>
            <person name="Cattoli G."/>
        </authorList>
    </citation>
    <scope>NUCLEOTIDE SEQUENCE [LARGE SCALE GENOMIC DNA]</scope>
    <source>
        <strain evidence="3 4">GluBS11</strain>
    </source>
</reference>
<dbReference type="AlphaFoldDB" id="A0A1D3TPN5"/>
<dbReference type="RefSeq" id="WP_091229599.1">
    <property type="nucleotide sequence ID" value="NZ_FMKA01000001.1"/>
</dbReference>
<dbReference type="Proteomes" id="UP000199315">
    <property type="component" value="Unassembled WGS sequence"/>
</dbReference>
<feature type="domain" description="Recombinase" evidence="2">
    <location>
        <begin position="2"/>
        <end position="54"/>
    </location>
</feature>
<dbReference type="EMBL" id="FMKA01000001">
    <property type="protein sequence ID" value="SCP95379.1"/>
    <property type="molecule type" value="Genomic_DNA"/>
</dbReference>
<sequence>MKEAATIRHIFKAVVNGLTVAEILQWLNNNRYTTKYDTRKTKKECSTKSVRWNIAEGIVMDELEKLLSERGIEKMVDYLISKIEKLSKEMSKEIKDLKKKLIANEKQINTLVDALLSGVNSDMSKHKINSLEAEKNNIIGRIEYYEDSVKASSIPKKDHIHAYLRKIWT</sequence>
<evidence type="ECO:0000256" key="1">
    <source>
        <dbReference type="SAM" id="Coils"/>
    </source>
</evidence>
<feature type="coiled-coil region" evidence="1">
    <location>
        <begin position="80"/>
        <end position="114"/>
    </location>
</feature>
<keyword evidence="4" id="KW-1185">Reference proteome</keyword>
<proteinExistence type="predicted"/>
<keyword evidence="1" id="KW-0175">Coiled coil</keyword>
<evidence type="ECO:0000313" key="3">
    <source>
        <dbReference type="EMBL" id="SCP95379.1"/>
    </source>
</evidence>
<dbReference type="InterPro" id="IPR011109">
    <property type="entry name" value="DNA_bind_recombinase_dom"/>
</dbReference>
<dbReference type="STRING" id="1619234.SAMN05421730_1001521"/>
<organism evidence="3 4">
    <name type="scientific">Anaerobium acetethylicum</name>
    <dbReference type="NCBI Taxonomy" id="1619234"/>
    <lineage>
        <taxon>Bacteria</taxon>
        <taxon>Bacillati</taxon>
        <taxon>Bacillota</taxon>
        <taxon>Clostridia</taxon>
        <taxon>Lachnospirales</taxon>
        <taxon>Lachnospiraceae</taxon>
        <taxon>Anaerobium</taxon>
    </lineage>
</organism>
<dbReference type="Pfam" id="PF07508">
    <property type="entry name" value="Recombinase"/>
    <property type="match status" value="1"/>
</dbReference>
<dbReference type="GO" id="GO:0000150">
    <property type="term" value="F:DNA strand exchange activity"/>
    <property type="evidence" value="ECO:0007669"/>
    <property type="project" value="InterPro"/>
</dbReference>
<evidence type="ECO:0000259" key="2">
    <source>
        <dbReference type="Pfam" id="PF07508"/>
    </source>
</evidence>
<evidence type="ECO:0000313" key="4">
    <source>
        <dbReference type="Proteomes" id="UP000199315"/>
    </source>
</evidence>
<gene>
    <name evidence="3" type="ORF">SAMN05421730_1001521</name>
</gene>
<dbReference type="GO" id="GO:0003677">
    <property type="term" value="F:DNA binding"/>
    <property type="evidence" value="ECO:0007669"/>
    <property type="project" value="InterPro"/>
</dbReference>